<protein>
    <submittedName>
        <fullName evidence="1">Uncharacterized protein</fullName>
    </submittedName>
</protein>
<reference evidence="1 2" key="1">
    <citation type="journal article" date="2022" name="bioRxiv">
        <title>Genomics of Preaxostyla Flagellates Illuminates Evolutionary Transitions and the Path Towards Mitochondrial Loss.</title>
        <authorList>
            <person name="Novak L.V.F."/>
            <person name="Treitli S.C."/>
            <person name="Pyrih J."/>
            <person name="Halakuc P."/>
            <person name="Pipaliya S.V."/>
            <person name="Vacek V."/>
            <person name="Brzon O."/>
            <person name="Soukal P."/>
            <person name="Eme L."/>
            <person name="Dacks J.B."/>
            <person name="Karnkowska A."/>
            <person name="Elias M."/>
            <person name="Hampl V."/>
        </authorList>
    </citation>
    <scope>NUCLEOTIDE SEQUENCE [LARGE SCALE GENOMIC DNA]</scope>
    <source>
        <strain evidence="1">NAU3</strain>
        <tissue evidence="1">Gut</tissue>
    </source>
</reference>
<dbReference type="Proteomes" id="UP001281761">
    <property type="component" value="Unassembled WGS sequence"/>
</dbReference>
<evidence type="ECO:0000313" key="2">
    <source>
        <dbReference type="Proteomes" id="UP001281761"/>
    </source>
</evidence>
<comment type="caution">
    <text evidence="1">The sequence shown here is derived from an EMBL/GenBank/DDBJ whole genome shotgun (WGS) entry which is preliminary data.</text>
</comment>
<keyword evidence="2" id="KW-1185">Reference proteome</keyword>
<gene>
    <name evidence="1" type="ORF">BLNAU_14224</name>
</gene>
<evidence type="ECO:0000313" key="1">
    <source>
        <dbReference type="EMBL" id="KAK2950806.1"/>
    </source>
</evidence>
<sequence>MILLQERLLSFDAESDLSFEDKSTLYSSLVSLIQEKCVFDDTLLDQTVAFLKDLGSHVVEPPSADVLITELVPSSDGSSSGFVDSACILLSSPYAIIVSAVLHHLPFGELDTFLLSINTILNKSILLTIPSTLNDLKITDPSAQHNRRQLIFQRVIQPSSQYITFLYQNRYSLGDQDLSGSSMDVLGRLASTSPFHIPTLEFILERPVVMTIQSCLSFFENLETRWTSLLDITLSLTGWKKQGPEMDQFLKRMIQALFSEGFEDTLEVMLLQDKDDEGFGDGIIEQSLELSRLLGANVVHIEQ</sequence>
<accession>A0ABQ9XFS8</accession>
<name>A0ABQ9XFS8_9EUKA</name>
<proteinExistence type="predicted"/>
<organism evidence="1 2">
    <name type="scientific">Blattamonas nauphoetae</name>
    <dbReference type="NCBI Taxonomy" id="2049346"/>
    <lineage>
        <taxon>Eukaryota</taxon>
        <taxon>Metamonada</taxon>
        <taxon>Preaxostyla</taxon>
        <taxon>Oxymonadida</taxon>
        <taxon>Blattamonas</taxon>
    </lineage>
</organism>
<dbReference type="EMBL" id="JARBJD010000129">
    <property type="protein sequence ID" value="KAK2950806.1"/>
    <property type="molecule type" value="Genomic_DNA"/>
</dbReference>